<dbReference type="PANTHER" id="PTHR43386:SF1">
    <property type="entry name" value="D,D-DIPEPTIDE TRANSPORT SYSTEM PERMEASE PROTEIN DDPC-RELATED"/>
    <property type="match status" value="1"/>
</dbReference>
<evidence type="ECO:0000256" key="7">
    <source>
        <dbReference type="RuleBase" id="RU363032"/>
    </source>
</evidence>
<feature type="transmembrane region" description="Helical" evidence="7">
    <location>
        <begin position="385"/>
        <end position="403"/>
    </location>
</feature>
<evidence type="ECO:0000313" key="10">
    <source>
        <dbReference type="Proteomes" id="UP000245535"/>
    </source>
</evidence>
<accession>A0A315ZAQ3</accession>
<keyword evidence="5 7" id="KW-1133">Transmembrane helix</keyword>
<sequence>MQQNDIPKKTGLRRKFSNSGFIALVLVMFTFLIGLFGYLIMPDPTPFANDGMIEVAKKRSGFTVPIIKVRKDVPVEMQNFWDKLLYGQESNFVSIPYQGELILENDSVFYQLYDSHEKEIGSYKTKIYGLPLIRVVKSVYVGESDKLGKSISQNYVFLKEKVVYLDENESRAIISKEELEALFWKENVSTKTFIFGTDKNGRDILSRLIYGARISFLVGLIAVIISLIVGVTLGGISGYFGGVLDRFISWFMTVMWAIPTILLVIAIRLVFDSSELWVTFIAVGLTMWVEIARVVRGKVLELKEKTYIEAAHSLGYSDLRIITKHILPNLVGVLVVLSASNFASAILMEAGLSFLGLGGPPAMPSWGNMIRSGLSELRPNGEWHLILYPSICISLLVLSFNLLGNAIRDVLDPGDLQGR</sequence>
<evidence type="ECO:0000259" key="8">
    <source>
        <dbReference type="PROSITE" id="PS50928"/>
    </source>
</evidence>
<dbReference type="SUPFAM" id="SSF161098">
    <property type="entry name" value="MetI-like"/>
    <property type="match status" value="1"/>
</dbReference>
<dbReference type="InterPro" id="IPR050366">
    <property type="entry name" value="BP-dependent_transpt_permease"/>
</dbReference>
<keyword evidence="6 7" id="KW-0472">Membrane</keyword>
<feature type="transmembrane region" description="Helical" evidence="7">
    <location>
        <begin position="21"/>
        <end position="41"/>
    </location>
</feature>
<feature type="domain" description="ABC transmembrane type-1" evidence="8">
    <location>
        <begin position="212"/>
        <end position="404"/>
    </location>
</feature>
<evidence type="ECO:0000256" key="5">
    <source>
        <dbReference type="ARBA" id="ARBA00022989"/>
    </source>
</evidence>
<gene>
    <name evidence="9" type="ORF">BC781_103624</name>
</gene>
<proteinExistence type="inferred from homology"/>
<dbReference type="GO" id="GO:0005886">
    <property type="term" value="C:plasma membrane"/>
    <property type="evidence" value="ECO:0007669"/>
    <property type="project" value="UniProtKB-SubCell"/>
</dbReference>
<dbReference type="InterPro" id="IPR000515">
    <property type="entry name" value="MetI-like"/>
</dbReference>
<keyword evidence="2 7" id="KW-0813">Transport</keyword>
<feature type="transmembrane region" description="Helical" evidence="7">
    <location>
        <begin position="277"/>
        <end position="295"/>
    </location>
</feature>
<organism evidence="9 10">
    <name type="scientific">Sediminitomix flava</name>
    <dbReference type="NCBI Taxonomy" id="379075"/>
    <lineage>
        <taxon>Bacteria</taxon>
        <taxon>Pseudomonadati</taxon>
        <taxon>Bacteroidota</taxon>
        <taxon>Cytophagia</taxon>
        <taxon>Cytophagales</taxon>
        <taxon>Flammeovirgaceae</taxon>
        <taxon>Sediminitomix</taxon>
    </lineage>
</organism>
<keyword evidence="3" id="KW-1003">Cell membrane</keyword>
<evidence type="ECO:0000256" key="4">
    <source>
        <dbReference type="ARBA" id="ARBA00022692"/>
    </source>
</evidence>
<protein>
    <submittedName>
        <fullName evidence="9">Peptide/nickel transport system permease protein</fullName>
    </submittedName>
</protein>
<name>A0A315ZAQ3_SEDFL</name>
<evidence type="ECO:0000256" key="6">
    <source>
        <dbReference type="ARBA" id="ARBA00023136"/>
    </source>
</evidence>
<keyword evidence="4 7" id="KW-0812">Transmembrane</keyword>
<feature type="transmembrane region" description="Helical" evidence="7">
    <location>
        <begin position="216"/>
        <end position="240"/>
    </location>
</feature>
<dbReference type="EMBL" id="QGDO01000003">
    <property type="protein sequence ID" value="PWJ42372.1"/>
    <property type="molecule type" value="Genomic_DNA"/>
</dbReference>
<dbReference type="AlphaFoldDB" id="A0A315ZAQ3"/>
<dbReference type="InterPro" id="IPR035906">
    <property type="entry name" value="MetI-like_sf"/>
</dbReference>
<feature type="transmembrane region" description="Helical" evidence="7">
    <location>
        <begin position="326"/>
        <end position="348"/>
    </location>
</feature>
<dbReference type="PANTHER" id="PTHR43386">
    <property type="entry name" value="OLIGOPEPTIDE TRANSPORT SYSTEM PERMEASE PROTEIN APPC"/>
    <property type="match status" value="1"/>
</dbReference>
<comment type="similarity">
    <text evidence="7">Belongs to the binding-protein-dependent transport system permease family.</text>
</comment>
<evidence type="ECO:0000256" key="1">
    <source>
        <dbReference type="ARBA" id="ARBA00004651"/>
    </source>
</evidence>
<dbReference type="RefSeq" id="WP_109619264.1">
    <property type="nucleotide sequence ID" value="NZ_QGDO01000003.1"/>
</dbReference>
<comment type="subcellular location">
    <subcellularLocation>
        <location evidence="1 7">Cell membrane</location>
        <topology evidence="1 7">Multi-pass membrane protein</topology>
    </subcellularLocation>
</comment>
<dbReference type="PROSITE" id="PS50928">
    <property type="entry name" value="ABC_TM1"/>
    <property type="match status" value="1"/>
</dbReference>
<feature type="transmembrane region" description="Helical" evidence="7">
    <location>
        <begin position="247"/>
        <end position="271"/>
    </location>
</feature>
<dbReference type="Proteomes" id="UP000245535">
    <property type="component" value="Unassembled WGS sequence"/>
</dbReference>
<reference evidence="9 10" key="1">
    <citation type="submission" date="2018-03" db="EMBL/GenBank/DDBJ databases">
        <title>Genomic Encyclopedia of Archaeal and Bacterial Type Strains, Phase II (KMG-II): from individual species to whole genera.</title>
        <authorList>
            <person name="Goeker M."/>
        </authorList>
    </citation>
    <scope>NUCLEOTIDE SEQUENCE [LARGE SCALE GENOMIC DNA]</scope>
    <source>
        <strain evidence="9 10">DSM 28229</strain>
    </source>
</reference>
<dbReference type="CDD" id="cd06261">
    <property type="entry name" value="TM_PBP2"/>
    <property type="match status" value="1"/>
</dbReference>
<dbReference type="Pfam" id="PF00528">
    <property type="entry name" value="BPD_transp_1"/>
    <property type="match status" value="1"/>
</dbReference>
<evidence type="ECO:0000313" key="9">
    <source>
        <dbReference type="EMBL" id="PWJ42372.1"/>
    </source>
</evidence>
<evidence type="ECO:0000256" key="3">
    <source>
        <dbReference type="ARBA" id="ARBA00022475"/>
    </source>
</evidence>
<comment type="caution">
    <text evidence="9">The sequence shown here is derived from an EMBL/GenBank/DDBJ whole genome shotgun (WGS) entry which is preliminary data.</text>
</comment>
<keyword evidence="10" id="KW-1185">Reference proteome</keyword>
<dbReference type="GO" id="GO:0055085">
    <property type="term" value="P:transmembrane transport"/>
    <property type="evidence" value="ECO:0007669"/>
    <property type="project" value="InterPro"/>
</dbReference>
<evidence type="ECO:0000256" key="2">
    <source>
        <dbReference type="ARBA" id="ARBA00022448"/>
    </source>
</evidence>
<dbReference type="Gene3D" id="1.10.3720.10">
    <property type="entry name" value="MetI-like"/>
    <property type="match status" value="1"/>
</dbReference>
<dbReference type="OrthoDB" id="9783218at2"/>